<dbReference type="GO" id="GO:0043531">
    <property type="term" value="F:ADP binding"/>
    <property type="evidence" value="ECO:0007669"/>
    <property type="project" value="InterPro"/>
</dbReference>
<dbReference type="Gene3D" id="1.20.5.4130">
    <property type="match status" value="1"/>
</dbReference>
<evidence type="ECO:0000313" key="8">
    <source>
        <dbReference type="EMBL" id="OIW13157.1"/>
    </source>
</evidence>
<dbReference type="Gramene" id="OIW13157">
    <property type="protein sequence ID" value="OIW13157"/>
    <property type="gene ID" value="TanjilG_07763"/>
</dbReference>
<dbReference type="Gene3D" id="3.80.10.10">
    <property type="entry name" value="Ribonuclease Inhibitor"/>
    <property type="match status" value="1"/>
</dbReference>
<keyword evidence="9" id="KW-1185">Reference proteome</keyword>
<dbReference type="InterPro" id="IPR058922">
    <property type="entry name" value="WHD_DRP"/>
</dbReference>
<dbReference type="Pfam" id="PF23598">
    <property type="entry name" value="LRR_14"/>
    <property type="match status" value="1"/>
</dbReference>
<dbReference type="AlphaFoldDB" id="A0A1J7IG67"/>
<keyword evidence="3" id="KW-0611">Plant defense</keyword>
<dbReference type="InterPro" id="IPR032675">
    <property type="entry name" value="LRR_dom_sf"/>
</dbReference>
<dbReference type="Gene3D" id="1.10.8.430">
    <property type="entry name" value="Helical domain of apoptotic protease-activating factors"/>
    <property type="match status" value="1"/>
</dbReference>
<dbReference type="KEGG" id="lang:109344691"/>
<dbReference type="Pfam" id="PF18052">
    <property type="entry name" value="Rx_N"/>
    <property type="match status" value="1"/>
</dbReference>
<keyword evidence="1" id="KW-0677">Repeat</keyword>
<feature type="domain" description="Disease resistance R13L4/SHOC-2-like LRR" evidence="7">
    <location>
        <begin position="557"/>
        <end position="885"/>
    </location>
</feature>
<dbReference type="InterPro" id="IPR027417">
    <property type="entry name" value="P-loop_NTPase"/>
</dbReference>
<feature type="domain" description="Disease resistance protein winged helix" evidence="6">
    <location>
        <begin position="440"/>
        <end position="510"/>
    </location>
</feature>
<protein>
    <submittedName>
        <fullName evidence="8">Uncharacterized protein</fullName>
    </submittedName>
</protein>
<dbReference type="SUPFAM" id="SSF52058">
    <property type="entry name" value="L domain-like"/>
    <property type="match status" value="1"/>
</dbReference>
<feature type="domain" description="NB-ARC" evidence="4">
    <location>
        <begin position="175"/>
        <end position="350"/>
    </location>
</feature>
<gene>
    <name evidence="8" type="ORF">TanjilG_07763</name>
</gene>
<reference evidence="8 9" key="1">
    <citation type="journal article" date="2017" name="Plant Biotechnol. J.">
        <title>A comprehensive draft genome sequence for lupin (Lupinus angustifolius), an emerging health food: insights into plant-microbe interactions and legume evolution.</title>
        <authorList>
            <person name="Hane J.K."/>
            <person name="Ming Y."/>
            <person name="Kamphuis L.G."/>
            <person name="Nelson M.N."/>
            <person name="Garg G."/>
            <person name="Atkins C.A."/>
            <person name="Bayer P.E."/>
            <person name="Bravo A."/>
            <person name="Bringans S."/>
            <person name="Cannon S."/>
            <person name="Edwards D."/>
            <person name="Foley R."/>
            <person name="Gao L.L."/>
            <person name="Harrison M.J."/>
            <person name="Huang W."/>
            <person name="Hurgobin B."/>
            <person name="Li S."/>
            <person name="Liu C.W."/>
            <person name="McGrath A."/>
            <person name="Morahan G."/>
            <person name="Murray J."/>
            <person name="Weller J."/>
            <person name="Jian J."/>
            <person name="Singh K.B."/>
        </authorList>
    </citation>
    <scope>NUCLEOTIDE SEQUENCE [LARGE SCALE GENOMIC DNA]</scope>
    <source>
        <strain evidence="9">cv. Tanjil</strain>
        <tissue evidence="8">Whole plant</tissue>
    </source>
</reference>
<dbReference type="Gene3D" id="3.40.50.300">
    <property type="entry name" value="P-loop containing nucleotide triphosphate hydrolases"/>
    <property type="match status" value="1"/>
</dbReference>
<dbReference type="Proteomes" id="UP000188354">
    <property type="component" value="Chromosome LG04"/>
</dbReference>
<dbReference type="PRINTS" id="PR00364">
    <property type="entry name" value="DISEASERSIST"/>
</dbReference>
<accession>A0A1J7IG67</accession>
<organism evidence="8 9">
    <name type="scientific">Lupinus angustifolius</name>
    <name type="common">Narrow-leaved blue lupine</name>
    <dbReference type="NCBI Taxonomy" id="3871"/>
    <lineage>
        <taxon>Eukaryota</taxon>
        <taxon>Viridiplantae</taxon>
        <taxon>Streptophyta</taxon>
        <taxon>Embryophyta</taxon>
        <taxon>Tracheophyta</taxon>
        <taxon>Spermatophyta</taxon>
        <taxon>Magnoliopsida</taxon>
        <taxon>eudicotyledons</taxon>
        <taxon>Gunneridae</taxon>
        <taxon>Pentapetalae</taxon>
        <taxon>rosids</taxon>
        <taxon>fabids</taxon>
        <taxon>Fabales</taxon>
        <taxon>Fabaceae</taxon>
        <taxon>Papilionoideae</taxon>
        <taxon>50 kb inversion clade</taxon>
        <taxon>genistoids sensu lato</taxon>
        <taxon>core genistoids</taxon>
        <taxon>Genisteae</taxon>
        <taxon>Lupinus</taxon>
    </lineage>
</organism>
<name>A0A1J7IG67_LUPAN</name>
<evidence type="ECO:0000313" key="9">
    <source>
        <dbReference type="Proteomes" id="UP000188354"/>
    </source>
</evidence>
<evidence type="ECO:0000256" key="3">
    <source>
        <dbReference type="ARBA" id="ARBA00022821"/>
    </source>
</evidence>
<dbReference type="InterPro" id="IPR044974">
    <property type="entry name" value="Disease_R_plants"/>
</dbReference>
<dbReference type="EMBL" id="CM007364">
    <property type="protein sequence ID" value="OIW13157.1"/>
    <property type="molecule type" value="Genomic_DNA"/>
</dbReference>
<keyword evidence="2" id="KW-0547">Nucleotide-binding</keyword>
<dbReference type="InterPro" id="IPR041118">
    <property type="entry name" value="Rx_N"/>
</dbReference>
<dbReference type="Pfam" id="PF23559">
    <property type="entry name" value="WHD_DRP"/>
    <property type="match status" value="1"/>
</dbReference>
<dbReference type="OrthoDB" id="598235at2759"/>
<dbReference type="FunFam" id="3.40.50.300:FF:001091">
    <property type="entry name" value="Probable disease resistance protein At1g61300"/>
    <property type="match status" value="1"/>
</dbReference>
<evidence type="ECO:0000256" key="2">
    <source>
        <dbReference type="ARBA" id="ARBA00022741"/>
    </source>
</evidence>
<evidence type="ECO:0000259" key="5">
    <source>
        <dbReference type="Pfam" id="PF18052"/>
    </source>
</evidence>
<dbReference type="STRING" id="3871.A0A1J7IG67"/>
<dbReference type="CDD" id="cd14798">
    <property type="entry name" value="RX-CC_like"/>
    <property type="match status" value="1"/>
</dbReference>
<dbReference type="InterPro" id="IPR036388">
    <property type="entry name" value="WH-like_DNA-bd_sf"/>
</dbReference>
<dbReference type="FunFam" id="1.10.10.10:FF:000322">
    <property type="entry name" value="Probable disease resistance protein At1g63360"/>
    <property type="match status" value="1"/>
</dbReference>
<evidence type="ECO:0000259" key="4">
    <source>
        <dbReference type="Pfam" id="PF00931"/>
    </source>
</evidence>
<dbReference type="InterPro" id="IPR055414">
    <property type="entry name" value="LRR_R13L4/SHOC2-like"/>
</dbReference>
<dbReference type="SUPFAM" id="SSF52540">
    <property type="entry name" value="P-loop containing nucleoside triphosphate hydrolases"/>
    <property type="match status" value="1"/>
</dbReference>
<dbReference type="Pfam" id="PF00931">
    <property type="entry name" value="NB-ARC"/>
    <property type="match status" value="1"/>
</dbReference>
<dbReference type="InterPro" id="IPR002182">
    <property type="entry name" value="NB-ARC"/>
</dbReference>
<dbReference type="InterPro" id="IPR042197">
    <property type="entry name" value="Apaf_helical"/>
</dbReference>
<proteinExistence type="predicted"/>
<dbReference type="PANTHER" id="PTHR23155">
    <property type="entry name" value="DISEASE RESISTANCE PROTEIN RP"/>
    <property type="match status" value="1"/>
</dbReference>
<dbReference type="PANTHER" id="PTHR23155:SF1052">
    <property type="entry name" value="DISEASE RESISTANCE PROTEIN RPM1"/>
    <property type="match status" value="1"/>
</dbReference>
<evidence type="ECO:0000259" key="6">
    <source>
        <dbReference type="Pfam" id="PF23559"/>
    </source>
</evidence>
<dbReference type="OMA" id="LDVANYC"/>
<sequence>MAETTVSLVLNEMYKLLSAEVNLQTSVHNELAELKDELESIQAYLKDADTRAAAEVDNKEGVKVWVKKLREASFHIEDVIDEYLIYETKQTYDSGCIALLRIIIPLIETLIARHRIVYQIRGLKLYVHEIKARSERYNFHEEGSLRNGRGTQHFKWDDPRLGSLIMEEAEVVGFENPREELVHWLVNGETSRTVVSVFGMGGLGKTTLANNVFHNNTVKDYFHCRAFITVSQTYTVDSLLKDMMKQFHKENNDSLPLGINTMDGMSLVTEVRSYLQNKRYLIVFDDVWKEIFWDEIQNAMLENKGSRIMITTRNLDVANYCKKSSNVRVHNLQPLPTSKAWELFCKKTFRFSSNGNCPLELQNTSHEIVKKCEGLPLAIVAIGGLLSTKDKTVLEWKKLCQNLSSELQRNPHLASLTRILALSYDDLPDYLKSCILYFGIYPEDSSIRCTRIIRQWIAEGFVIHEENKTLEEVAKEYLTELVHRSLVHVSKVNYNGKPSNFRIHDLLHDMMVSKMKDFSFCHVVRKDDQDFYHDLMTRRLSIATSSIDVLMSIKQSKIRSMYMFEREKLSEDFLSRFFAKSILLKVLDLEGASLDYVPDHLGNIFHLRFLSLRKTKVKDLPKSIGKLQNLETLDLKETPVHDLPRDICKLTKLRHLLVCCRKSEESNTMNYEIGMRMNKGIGCLQLLQTLYHVDLDHGGLDLIKELKMLRKLQKLGLKNVKREYGKALCDSIQEMNHLESLSVSGKTEVEIIDLQHISSPPQLRRLDLFACLEKLPDWISRLSQLVRLSFRYSKLTSDPLKSLKHLPNLMRLTIAIDAYDGDTLHIEAGFPKLKRLKLSRLQNLNSIVVDNGALPAVKIIRIGNIPHLKDFPSGFHLLQSLETLYLNNMSPEFNRSIDPNDGSKYWEIKHVQLVSMREGVDGRYSYSTIRHPRNTT</sequence>
<dbReference type="GO" id="GO:0098542">
    <property type="term" value="P:defense response to other organism"/>
    <property type="evidence" value="ECO:0007669"/>
    <property type="project" value="TreeGrafter"/>
</dbReference>
<evidence type="ECO:0000259" key="7">
    <source>
        <dbReference type="Pfam" id="PF23598"/>
    </source>
</evidence>
<dbReference type="Gene3D" id="1.10.10.10">
    <property type="entry name" value="Winged helix-like DNA-binding domain superfamily/Winged helix DNA-binding domain"/>
    <property type="match status" value="1"/>
</dbReference>
<dbReference type="InterPro" id="IPR038005">
    <property type="entry name" value="RX-like_CC"/>
</dbReference>
<evidence type="ECO:0000256" key="1">
    <source>
        <dbReference type="ARBA" id="ARBA00022737"/>
    </source>
</evidence>
<feature type="domain" description="Disease resistance N-terminal" evidence="5">
    <location>
        <begin position="6"/>
        <end position="90"/>
    </location>
</feature>